<keyword evidence="3 5" id="KW-0687">Ribonucleoprotein</keyword>
<name>A0A6M4NNI6_9PROT</name>
<dbReference type="PANTHER" id="PTHR13479:SF40">
    <property type="entry name" value="SMALL RIBOSOMAL SUBUNIT PROTEIN BS18M"/>
    <property type="match status" value="1"/>
</dbReference>
<comment type="similarity">
    <text evidence="1 5 6">Belongs to the bacterial ribosomal protein bS18 family.</text>
</comment>
<evidence type="ECO:0000256" key="3">
    <source>
        <dbReference type="ARBA" id="ARBA00023274"/>
    </source>
</evidence>
<dbReference type="AlphaFoldDB" id="A0A6M4NNI6"/>
<dbReference type="PANTHER" id="PTHR13479">
    <property type="entry name" value="30S RIBOSOMAL PROTEIN S18"/>
    <property type="match status" value="1"/>
</dbReference>
<reference evidence="7" key="1">
    <citation type="submission" date="2020-01" db="EMBL/GenBank/DDBJ databases">
        <title>Gastrointestinal microbiota of LL stock colony Peromyscus leucopus.</title>
        <authorList>
            <person name="Milovic A."/>
            <person name="Bassam K."/>
            <person name="Keay E."/>
            <person name="Barbour A.G."/>
        </authorList>
    </citation>
    <scope>NUCLEOTIDE SEQUENCE</scope>
    <source>
        <strain evidence="7">LL90</strain>
    </source>
</reference>
<evidence type="ECO:0000313" key="7">
    <source>
        <dbReference type="EMBL" id="QJR98272.1"/>
    </source>
</evidence>
<protein>
    <recommendedName>
        <fullName evidence="4 5">Small ribosomal subunit protein bS18</fullName>
    </recommendedName>
</protein>
<dbReference type="GO" id="GO:0022627">
    <property type="term" value="C:cytosolic small ribosomal subunit"/>
    <property type="evidence" value="ECO:0007669"/>
    <property type="project" value="TreeGrafter"/>
</dbReference>
<accession>A0A6M4NNI6</accession>
<evidence type="ECO:0000256" key="5">
    <source>
        <dbReference type="HAMAP-Rule" id="MF_00270"/>
    </source>
</evidence>
<dbReference type="EMBL" id="MN990729">
    <property type="protein sequence ID" value="QJR98272.1"/>
    <property type="molecule type" value="Genomic_DNA"/>
</dbReference>
<comment type="subunit">
    <text evidence="5">Part of the 30S ribosomal subunit. Forms a tight heterodimer with protein bS6.</text>
</comment>
<comment type="function">
    <text evidence="5">Binds as a heterodimer with protein bS6 to the central domain of the 16S rRNA, where it helps stabilize the platform of the 30S subunit.</text>
</comment>
<dbReference type="GO" id="GO:0003735">
    <property type="term" value="F:structural constituent of ribosome"/>
    <property type="evidence" value="ECO:0007669"/>
    <property type="project" value="InterPro"/>
</dbReference>
<dbReference type="InterPro" id="IPR001648">
    <property type="entry name" value="Ribosomal_bS18"/>
</dbReference>
<dbReference type="InterPro" id="IPR036870">
    <property type="entry name" value="Ribosomal_bS18_sf"/>
</dbReference>
<keyword evidence="5" id="KW-0699">rRNA-binding</keyword>
<evidence type="ECO:0000256" key="6">
    <source>
        <dbReference type="RuleBase" id="RU003910"/>
    </source>
</evidence>
<proteinExistence type="inferred from homology"/>
<keyword evidence="2 5" id="KW-0689">Ribosomal protein</keyword>
<keyword evidence="5" id="KW-0694">RNA-binding</keyword>
<dbReference type="HAMAP" id="MF_00270">
    <property type="entry name" value="Ribosomal_bS18"/>
    <property type="match status" value="1"/>
</dbReference>
<dbReference type="GO" id="GO:0070181">
    <property type="term" value="F:small ribosomal subunit rRNA binding"/>
    <property type="evidence" value="ECO:0007669"/>
    <property type="project" value="TreeGrafter"/>
</dbReference>
<sequence>MMNKQSFFKKKKGCPFSGEDGMAIDYKDVKLLSRYISEKGKIIPSRITNVSAKKQRELARAIKRARYIALLPFVAD</sequence>
<dbReference type="Pfam" id="PF01084">
    <property type="entry name" value="Ribosomal_S18"/>
    <property type="match status" value="1"/>
</dbReference>
<dbReference type="InterPro" id="IPR018275">
    <property type="entry name" value="Ribosomal_bS18_CS"/>
</dbReference>
<dbReference type="NCBIfam" id="TIGR00165">
    <property type="entry name" value="S18"/>
    <property type="match status" value="1"/>
</dbReference>
<dbReference type="Gene3D" id="4.10.640.10">
    <property type="entry name" value="Ribosomal protein S18"/>
    <property type="match status" value="1"/>
</dbReference>
<dbReference type="GO" id="GO:0006412">
    <property type="term" value="P:translation"/>
    <property type="evidence" value="ECO:0007669"/>
    <property type="project" value="UniProtKB-UniRule"/>
</dbReference>
<evidence type="ECO:0000256" key="2">
    <source>
        <dbReference type="ARBA" id="ARBA00022980"/>
    </source>
</evidence>
<dbReference type="PROSITE" id="PS00057">
    <property type="entry name" value="RIBOSOMAL_S18"/>
    <property type="match status" value="1"/>
</dbReference>
<evidence type="ECO:0000256" key="4">
    <source>
        <dbReference type="ARBA" id="ARBA00035141"/>
    </source>
</evidence>
<organism evidence="7">
    <name type="scientific">uncultured Alphaproteobacteria bacterium</name>
    <dbReference type="NCBI Taxonomy" id="91750"/>
    <lineage>
        <taxon>Bacteria</taxon>
        <taxon>Pseudomonadati</taxon>
        <taxon>Pseudomonadota</taxon>
        <taxon>Alphaproteobacteria</taxon>
        <taxon>environmental samples</taxon>
    </lineage>
</organism>
<gene>
    <name evidence="5 7" type="primary">rpsR</name>
    <name evidence="7" type="ORF">PlAlph_2770</name>
</gene>
<evidence type="ECO:0000256" key="1">
    <source>
        <dbReference type="ARBA" id="ARBA00005589"/>
    </source>
</evidence>
<dbReference type="SUPFAM" id="SSF46911">
    <property type="entry name" value="Ribosomal protein S18"/>
    <property type="match status" value="1"/>
</dbReference>
<dbReference type="PRINTS" id="PR00974">
    <property type="entry name" value="RIBOSOMALS18"/>
</dbReference>